<dbReference type="GO" id="GO:0008270">
    <property type="term" value="F:zinc ion binding"/>
    <property type="evidence" value="ECO:0007669"/>
    <property type="project" value="UniProtKB-KW"/>
</dbReference>
<sequence>MPERNCMAITSILNCDDYHSPTTSTATPPATPPTTFSSDRPYACSWAKCGKAFSRRSDLERHFRTHTGERPYSCSWPDCGKRFIQRSALTIHIRTHTGERPHLCEHFGCNKSFGDVSALGRHRRIHTGRKPYVCSHAGCSKKFTRRTTLIRHACSHGTHWHTSSPVPGGPSVAPVYYTASPSLSTTPGCFQRISYFTSGQPIAYREHSRLFQDYLRLRYMPDYNI</sequence>
<feature type="domain" description="C2H2-type" evidence="7">
    <location>
        <begin position="132"/>
        <end position="156"/>
    </location>
</feature>
<feature type="domain" description="C2H2-type" evidence="7">
    <location>
        <begin position="72"/>
        <end position="101"/>
    </location>
</feature>
<reference evidence="8" key="1">
    <citation type="submission" date="2021-06" db="EMBL/GenBank/DDBJ databases">
        <authorList>
            <person name="Kallberg Y."/>
            <person name="Tangrot J."/>
            <person name="Rosling A."/>
        </authorList>
    </citation>
    <scope>NUCLEOTIDE SEQUENCE</scope>
    <source>
        <strain evidence="8">BR232B</strain>
    </source>
</reference>
<evidence type="ECO:0000313" key="9">
    <source>
        <dbReference type="Proteomes" id="UP000789739"/>
    </source>
</evidence>
<evidence type="ECO:0000256" key="4">
    <source>
        <dbReference type="ARBA" id="ARBA00022833"/>
    </source>
</evidence>
<dbReference type="GO" id="GO:0000981">
    <property type="term" value="F:DNA-binding transcription factor activity, RNA polymerase II-specific"/>
    <property type="evidence" value="ECO:0007669"/>
    <property type="project" value="UniProtKB-ARBA"/>
</dbReference>
<protein>
    <submittedName>
        <fullName evidence="8">6772_t:CDS:1</fullName>
    </submittedName>
</protein>
<keyword evidence="1" id="KW-0479">Metal-binding</keyword>
<dbReference type="EMBL" id="CAJVPI010000359">
    <property type="protein sequence ID" value="CAG8524720.1"/>
    <property type="molecule type" value="Genomic_DNA"/>
</dbReference>
<dbReference type="GO" id="GO:0000785">
    <property type="term" value="C:chromatin"/>
    <property type="evidence" value="ECO:0007669"/>
    <property type="project" value="TreeGrafter"/>
</dbReference>
<dbReference type="GO" id="GO:0000978">
    <property type="term" value="F:RNA polymerase II cis-regulatory region sequence-specific DNA binding"/>
    <property type="evidence" value="ECO:0007669"/>
    <property type="project" value="TreeGrafter"/>
</dbReference>
<dbReference type="SUPFAM" id="SSF57667">
    <property type="entry name" value="beta-beta-alpha zinc fingers"/>
    <property type="match status" value="2"/>
</dbReference>
<dbReference type="OrthoDB" id="654211at2759"/>
<dbReference type="AlphaFoldDB" id="A0A9N9ABE9"/>
<accession>A0A9N9ABE9</accession>
<dbReference type="Pfam" id="PF00096">
    <property type="entry name" value="zf-C2H2"/>
    <property type="match status" value="3"/>
</dbReference>
<evidence type="ECO:0000313" key="8">
    <source>
        <dbReference type="EMBL" id="CAG8524720.1"/>
    </source>
</evidence>
<dbReference type="GO" id="GO:0031519">
    <property type="term" value="C:PcG protein complex"/>
    <property type="evidence" value="ECO:0007669"/>
    <property type="project" value="TreeGrafter"/>
</dbReference>
<gene>
    <name evidence="8" type="ORF">PBRASI_LOCUS3810</name>
</gene>
<dbReference type="PANTHER" id="PTHR14003">
    <property type="entry name" value="TRANSCRIPTIONAL REPRESSOR PROTEIN YY"/>
    <property type="match status" value="1"/>
</dbReference>
<evidence type="ECO:0000256" key="2">
    <source>
        <dbReference type="ARBA" id="ARBA00022737"/>
    </source>
</evidence>
<dbReference type="PROSITE" id="PS50157">
    <property type="entry name" value="ZINC_FINGER_C2H2_2"/>
    <property type="match status" value="4"/>
</dbReference>
<dbReference type="SMART" id="SM00355">
    <property type="entry name" value="ZnF_C2H2"/>
    <property type="match status" value="4"/>
</dbReference>
<dbReference type="FunFam" id="3.30.160.60:FF:002343">
    <property type="entry name" value="Zinc finger protein 33A"/>
    <property type="match status" value="2"/>
</dbReference>
<keyword evidence="4" id="KW-0862">Zinc</keyword>
<evidence type="ECO:0000259" key="7">
    <source>
        <dbReference type="PROSITE" id="PS50157"/>
    </source>
</evidence>
<keyword evidence="9" id="KW-1185">Reference proteome</keyword>
<dbReference type="FunFam" id="3.30.160.60:FF:000072">
    <property type="entry name" value="zinc finger protein 143 isoform X1"/>
    <property type="match status" value="1"/>
</dbReference>
<feature type="domain" description="C2H2-type" evidence="7">
    <location>
        <begin position="42"/>
        <end position="71"/>
    </location>
</feature>
<keyword evidence="5" id="KW-0539">Nucleus</keyword>
<dbReference type="Proteomes" id="UP000789739">
    <property type="component" value="Unassembled WGS sequence"/>
</dbReference>
<evidence type="ECO:0000256" key="5">
    <source>
        <dbReference type="ARBA" id="ARBA00023242"/>
    </source>
</evidence>
<keyword evidence="2" id="KW-0677">Repeat</keyword>
<dbReference type="InterPro" id="IPR036236">
    <property type="entry name" value="Znf_C2H2_sf"/>
</dbReference>
<keyword evidence="3 6" id="KW-0863">Zinc-finger</keyword>
<dbReference type="GO" id="GO:0005667">
    <property type="term" value="C:transcription regulator complex"/>
    <property type="evidence" value="ECO:0007669"/>
    <property type="project" value="TreeGrafter"/>
</dbReference>
<dbReference type="Gene3D" id="3.30.160.60">
    <property type="entry name" value="Classic Zinc Finger"/>
    <property type="match status" value="4"/>
</dbReference>
<proteinExistence type="predicted"/>
<evidence type="ECO:0000256" key="6">
    <source>
        <dbReference type="PROSITE-ProRule" id="PRU00042"/>
    </source>
</evidence>
<dbReference type="PROSITE" id="PS00028">
    <property type="entry name" value="ZINC_FINGER_C2H2_1"/>
    <property type="match status" value="4"/>
</dbReference>
<feature type="domain" description="C2H2-type" evidence="7">
    <location>
        <begin position="102"/>
        <end position="131"/>
    </location>
</feature>
<dbReference type="PANTHER" id="PTHR14003:SF23">
    <property type="entry name" value="ZINC FINGER PROTEIN 143"/>
    <property type="match status" value="1"/>
</dbReference>
<name>A0A9N9ABE9_9GLOM</name>
<evidence type="ECO:0000256" key="1">
    <source>
        <dbReference type="ARBA" id="ARBA00022723"/>
    </source>
</evidence>
<evidence type="ECO:0000256" key="3">
    <source>
        <dbReference type="ARBA" id="ARBA00022771"/>
    </source>
</evidence>
<comment type="caution">
    <text evidence="8">The sequence shown here is derived from an EMBL/GenBank/DDBJ whole genome shotgun (WGS) entry which is preliminary data.</text>
</comment>
<dbReference type="InterPro" id="IPR013087">
    <property type="entry name" value="Znf_C2H2_type"/>
</dbReference>
<organism evidence="8 9">
    <name type="scientific">Paraglomus brasilianum</name>
    <dbReference type="NCBI Taxonomy" id="144538"/>
    <lineage>
        <taxon>Eukaryota</taxon>
        <taxon>Fungi</taxon>
        <taxon>Fungi incertae sedis</taxon>
        <taxon>Mucoromycota</taxon>
        <taxon>Glomeromycotina</taxon>
        <taxon>Glomeromycetes</taxon>
        <taxon>Paraglomerales</taxon>
        <taxon>Paraglomeraceae</taxon>
        <taxon>Paraglomus</taxon>
    </lineage>
</organism>